<name>A0A4R7K5C6_9CLOT</name>
<keyword evidence="2" id="KW-1185">Reference proteome</keyword>
<evidence type="ECO:0000313" key="1">
    <source>
        <dbReference type="EMBL" id="TDT45989.1"/>
    </source>
</evidence>
<organism evidence="1 2">
    <name type="scientific">Fonticella tunisiensis</name>
    <dbReference type="NCBI Taxonomy" id="1096341"/>
    <lineage>
        <taxon>Bacteria</taxon>
        <taxon>Bacillati</taxon>
        <taxon>Bacillota</taxon>
        <taxon>Clostridia</taxon>
        <taxon>Eubacteriales</taxon>
        <taxon>Clostridiaceae</taxon>
        <taxon>Fonticella</taxon>
    </lineage>
</organism>
<accession>A0A4R7K5C6</accession>
<comment type="caution">
    <text evidence="1">The sequence shown here is derived from an EMBL/GenBank/DDBJ whole genome shotgun (WGS) entry which is preliminary data.</text>
</comment>
<sequence>MICLMRTYTRFRRLTGLTPNIMCPDYGSQNPTTFGLWGKYQGEWYKVKEYYYSGRDQAKQKTDEEFYQDLEKFVGDLKIKAVIVDPSAASFIATIKKHGKFAVKKAKNDVLDGIRNVSTALNQGMILFNDCCTNTFEGVTYYILQDDKLILDSEKYLEVEEYGETPVN</sequence>
<dbReference type="AlphaFoldDB" id="A0A4R7K5C6"/>
<dbReference type="Gene3D" id="3.30.420.280">
    <property type="match status" value="1"/>
</dbReference>
<gene>
    <name evidence="1" type="ORF">EDD71_1425</name>
</gene>
<proteinExistence type="predicted"/>
<reference evidence="1 2" key="1">
    <citation type="submission" date="2019-03" db="EMBL/GenBank/DDBJ databases">
        <title>Genomic Encyclopedia of Type Strains, Phase IV (KMG-IV): sequencing the most valuable type-strain genomes for metagenomic binning, comparative biology and taxonomic classification.</title>
        <authorList>
            <person name="Goeker M."/>
        </authorList>
    </citation>
    <scope>NUCLEOTIDE SEQUENCE [LARGE SCALE GENOMIC DNA]</scope>
    <source>
        <strain evidence="1 2">DSM 24455</strain>
    </source>
</reference>
<dbReference type="RefSeq" id="WP_341472350.1">
    <property type="nucleotide sequence ID" value="NZ_SOAZ01000042.1"/>
</dbReference>
<evidence type="ECO:0000313" key="2">
    <source>
        <dbReference type="Proteomes" id="UP000295325"/>
    </source>
</evidence>
<dbReference type="Proteomes" id="UP000295325">
    <property type="component" value="Unassembled WGS sequence"/>
</dbReference>
<protein>
    <submittedName>
        <fullName evidence="1">Uncharacterized protein</fullName>
    </submittedName>
</protein>
<dbReference type="EMBL" id="SOAZ01000042">
    <property type="protein sequence ID" value="TDT45989.1"/>
    <property type="molecule type" value="Genomic_DNA"/>
</dbReference>